<keyword evidence="1" id="KW-0472">Membrane</keyword>
<dbReference type="AlphaFoldDB" id="A0A5Q0QIV3"/>
<proteinExistence type="predicted"/>
<evidence type="ECO:0000256" key="1">
    <source>
        <dbReference type="SAM" id="Phobius"/>
    </source>
</evidence>
<organism evidence="2 3">
    <name type="scientific">Sphingobacterium zhuxiongii</name>
    <dbReference type="NCBI Taxonomy" id="2662364"/>
    <lineage>
        <taxon>Bacteria</taxon>
        <taxon>Pseudomonadati</taxon>
        <taxon>Bacteroidota</taxon>
        <taxon>Sphingobacteriia</taxon>
        <taxon>Sphingobacteriales</taxon>
        <taxon>Sphingobacteriaceae</taxon>
        <taxon>Sphingobacterium</taxon>
    </lineage>
</organism>
<evidence type="ECO:0000313" key="3">
    <source>
        <dbReference type="Proteomes" id="UP000326921"/>
    </source>
</evidence>
<dbReference type="EMBL" id="CP045652">
    <property type="protein sequence ID" value="QGA27560.1"/>
    <property type="molecule type" value="Genomic_DNA"/>
</dbReference>
<keyword evidence="1" id="KW-1133">Transmembrane helix</keyword>
<feature type="transmembrane region" description="Helical" evidence="1">
    <location>
        <begin position="136"/>
        <end position="159"/>
    </location>
</feature>
<reference evidence="2 3" key="1">
    <citation type="submission" date="2019-10" db="EMBL/GenBank/DDBJ databases">
        <authorList>
            <person name="Dong K."/>
        </authorList>
    </citation>
    <scope>NUCLEOTIDE SEQUENCE [LARGE SCALE GENOMIC DNA]</scope>
    <source>
        <strain evidence="3">dk4302</strain>
    </source>
</reference>
<dbReference type="Proteomes" id="UP000326921">
    <property type="component" value="Chromosome"/>
</dbReference>
<dbReference type="KEGG" id="sphe:GFH32_15095"/>
<evidence type="ECO:0008006" key="4">
    <source>
        <dbReference type="Google" id="ProtNLM"/>
    </source>
</evidence>
<feature type="transmembrane region" description="Helical" evidence="1">
    <location>
        <begin position="17"/>
        <end position="36"/>
    </location>
</feature>
<protein>
    <recommendedName>
        <fullName evidence="4">Yip1 domain-containing protein</fullName>
    </recommendedName>
</protein>
<keyword evidence="3" id="KW-1185">Reference proteome</keyword>
<gene>
    <name evidence="2" type="ORF">GFH32_15095</name>
</gene>
<feature type="transmembrane region" description="Helical" evidence="1">
    <location>
        <begin position="171"/>
        <end position="190"/>
    </location>
</feature>
<sequence length="195" mass="22140">MLKFLLNPFENSTDRKLLIFGCSVFVIMVLLSWHWNILADGIVQLHNNTGLPLWKVFLNTSMNNILLSMLMFLIAKLIYTKSRLIDVLSVVLVANFAQMMVMLLLFNPYMQGVMKPLETAILGGDLTLKTVPQINLVIISIVGILAIALLYYFFHLLVLGMKIAMNSKKGYHVILIIILTMLLDTFLHILNPYLS</sequence>
<name>A0A5Q0QIV3_9SPHI</name>
<keyword evidence="1" id="KW-0812">Transmembrane</keyword>
<feature type="transmembrane region" description="Helical" evidence="1">
    <location>
        <begin position="56"/>
        <end position="75"/>
    </location>
</feature>
<dbReference type="RefSeq" id="WP_153512396.1">
    <property type="nucleotide sequence ID" value="NZ_CP045652.1"/>
</dbReference>
<feature type="transmembrane region" description="Helical" evidence="1">
    <location>
        <begin position="87"/>
        <end position="106"/>
    </location>
</feature>
<accession>A0A5Q0QIV3</accession>
<evidence type="ECO:0000313" key="2">
    <source>
        <dbReference type="EMBL" id="QGA27560.1"/>
    </source>
</evidence>